<protein>
    <submittedName>
        <fullName evidence="1">Uncharacterized protein</fullName>
    </submittedName>
</protein>
<evidence type="ECO:0000313" key="2">
    <source>
        <dbReference type="Proteomes" id="UP001187192"/>
    </source>
</evidence>
<sequence>MVSTSPRDGRTRN</sequence>
<keyword evidence="2" id="KW-1185">Reference proteome</keyword>
<name>A0AA88AI19_FICCA</name>
<evidence type="ECO:0000313" key="1">
    <source>
        <dbReference type="EMBL" id="GMN44356.1"/>
    </source>
</evidence>
<reference evidence="1" key="1">
    <citation type="submission" date="2023-07" db="EMBL/GenBank/DDBJ databases">
        <title>draft genome sequence of fig (Ficus carica).</title>
        <authorList>
            <person name="Takahashi T."/>
            <person name="Nishimura K."/>
        </authorList>
    </citation>
    <scope>NUCLEOTIDE SEQUENCE</scope>
</reference>
<proteinExistence type="predicted"/>
<organism evidence="1 2">
    <name type="scientific">Ficus carica</name>
    <name type="common">Common fig</name>
    <dbReference type="NCBI Taxonomy" id="3494"/>
    <lineage>
        <taxon>Eukaryota</taxon>
        <taxon>Viridiplantae</taxon>
        <taxon>Streptophyta</taxon>
        <taxon>Embryophyta</taxon>
        <taxon>Tracheophyta</taxon>
        <taxon>Spermatophyta</taxon>
        <taxon>Magnoliopsida</taxon>
        <taxon>eudicotyledons</taxon>
        <taxon>Gunneridae</taxon>
        <taxon>Pentapetalae</taxon>
        <taxon>rosids</taxon>
        <taxon>fabids</taxon>
        <taxon>Rosales</taxon>
        <taxon>Moraceae</taxon>
        <taxon>Ficeae</taxon>
        <taxon>Ficus</taxon>
    </lineage>
</organism>
<dbReference type="Proteomes" id="UP001187192">
    <property type="component" value="Unassembled WGS sequence"/>
</dbReference>
<gene>
    <name evidence="1" type="ORF">TIFTF001_013546</name>
</gene>
<accession>A0AA88AI19</accession>
<comment type="caution">
    <text evidence="1">The sequence shown here is derived from an EMBL/GenBank/DDBJ whole genome shotgun (WGS) entry which is preliminary data.</text>
</comment>
<dbReference type="EMBL" id="BTGU01000018">
    <property type="protein sequence ID" value="GMN44356.1"/>
    <property type="molecule type" value="Genomic_DNA"/>
</dbReference>